<dbReference type="PANTHER" id="PTHR10196:SF69">
    <property type="entry name" value="GLYCEROL KINASE"/>
    <property type="match status" value="1"/>
</dbReference>
<keyword evidence="14" id="KW-1185">Reference proteome</keyword>
<protein>
    <recommendedName>
        <fullName evidence="3">glycerol kinase</fullName>
        <ecNumber evidence="3">2.7.1.30</ecNumber>
    </recommendedName>
    <alternativeName>
        <fullName evidence="9">ATP:glycerol 3-phosphotransferase</fullName>
    </alternativeName>
</protein>
<keyword evidence="7" id="KW-0319">Glycerol metabolism</keyword>
<dbReference type="GO" id="GO:0005739">
    <property type="term" value="C:mitochondrion"/>
    <property type="evidence" value="ECO:0007669"/>
    <property type="project" value="TreeGrafter"/>
</dbReference>
<dbReference type="GO" id="GO:0004370">
    <property type="term" value="F:glycerol kinase activity"/>
    <property type="evidence" value="ECO:0007669"/>
    <property type="project" value="UniProtKB-EC"/>
</dbReference>
<dbReference type="PANTHER" id="PTHR10196">
    <property type="entry name" value="SUGAR KINASE"/>
    <property type="match status" value="1"/>
</dbReference>
<gene>
    <name evidence="13" type="ORF">R9X50_00318700</name>
</gene>
<dbReference type="SUPFAM" id="SSF53067">
    <property type="entry name" value="Actin-like ATPase domain"/>
    <property type="match status" value="2"/>
</dbReference>
<sequence>MEGRPRPTLLRSHSETTWRNTVGMLNVDQADIPTNGPDSVHSIMREAGNSTNPPSQLPIHTNVAGLKPQRPGMPARFTTSKENVLSQWFLGSIDQGTTSTRFIIFDATGQPVCSHQHEFQQRYPQSGWHEHDPAELVASVEMCIKKATNSFVEMGHSIDDVRAIGITNQRETTLVWNHETGEPLYNAIAWPDTRTKGLVRELKQKEKEMGLDLSQLTGLPLSTYPSSVKLVWLIRNVPEVKEAYDAGKLAFGTVDTWLLYNLNGRDKNYYVTDTTNASRTMFMNLHTAKYDDKLLDFFELDRTKLHMPKIVPSSCAIAYGQINGGPMDGMKIAGCLGDQSAALVGQQGFTPGSAKNTYGTGCFLLYNVGEKPVLSKHGLLATVAYDFGRNHKPVYALEGSVAVAGSGVKFMMNNMGFITHSDKISELAASVDDNGGCVFVTAFSGLFAPYWIDDAKGTIFGITQHTQRGHIARATLEAVCFQTKAILDAMELDSGHKLSGLAVDGGMSNSQLCMQTQANINGIPVDRPAMRETTALGAAIAAGFAVDIWKDFSELKAINQKDRTLFEPDISPEDSKKMFKKWSRAVEMCKGWLDPKENEDDF</sequence>
<evidence type="ECO:0000256" key="9">
    <source>
        <dbReference type="ARBA" id="ARBA00043149"/>
    </source>
</evidence>
<dbReference type="PROSITE" id="PS00445">
    <property type="entry name" value="FGGY_KINASES_2"/>
    <property type="match status" value="1"/>
</dbReference>
<comment type="similarity">
    <text evidence="2 10">Belongs to the FGGY kinase family.</text>
</comment>
<proteinExistence type="inferred from homology"/>
<organism evidence="13 14">
    <name type="scientific">Acrodontium crateriforme</name>
    <dbReference type="NCBI Taxonomy" id="150365"/>
    <lineage>
        <taxon>Eukaryota</taxon>
        <taxon>Fungi</taxon>
        <taxon>Dikarya</taxon>
        <taxon>Ascomycota</taxon>
        <taxon>Pezizomycotina</taxon>
        <taxon>Dothideomycetes</taxon>
        <taxon>Dothideomycetidae</taxon>
        <taxon>Mycosphaerellales</taxon>
        <taxon>Teratosphaeriaceae</taxon>
        <taxon>Acrodontium</taxon>
    </lineage>
</organism>
<dbReference type="NCBIfam" id="NF000756">
    <property type="entry name" value="PRK00047.1"/>
    <property type="match status" value="1"/>
</dbReference>
<keyword evidence="8" id="KW-0067">ATP-binding</keyword>
<dbReference type="CDD" id="cd07792">
    <property type="entry name" value="ASKHA_NBD_FGGY_GK1-3-like"/>
    <property type="match status" value="1"/>
</dbReference>
<dbReference type="FunFam" id="3.30.420.40:FF:000086">
    <property type="entry name" value="Glycerol kinase"/>
    <property type="match status" value="1"/>
</dbReference>
<evidence type="ECO:0000256" key="7">
    <source>
        <dbReference type="ARBA" id="ARBA00022798"/>
    </source>
</evidence>
<dbReference type="Proteomes" id="UP001303373">
    <property type="component" value="Chromosome 4"/>
</dbReference>
<dbReference type="Pfam" id="PF00370">
    <property type="entry name" value="FGGY_N"/>
    <property type="match status" value="1"/>
</dbReference>
<accession>A0AAQ3R9P7</accession>
<dbReference type="InterPro" id="IPR018483">
    <property type="entry name" value="Carb_kinase_FGGY_CS"/>
</dbReference>
<evidence type="ECO:0000256" key="8">
    <source>
        <dbReference type="ARBA" id="ARBA00022840"/>
    </source>
</evidence>
<feature type="domain" description="Carbohydrate kinase FGGY N-terminal" evidence="11">
    <location>
        <begin position="92"/>
        <end position="345"/>
    </location>
</feature>
<comment type="pathway">
    <text evidence="1">Polyol metabolism; glycerol degradation via glycerol kinase pathway; sn-glycerol 3-phosphate from glycerol: step 1/1.</text>
</comment>
<dbReference type="Gene3D" id="3.30.420.40">
    <property type="match status" value="2"/>
</dbReference>
<reference evidence="13 14" key="1">
    <citation type="submission" date="2023-11" db="EMBL/GenBank/DDBJ databases">
        <title>An acidophilic fungus is an integral part of prey digestion in a carnivorous sundew plant.</title>
        <authorList>
            <person name="Tsai I.J."/>
        </authorList>
    </citation>
    <scope>NUCLEOTIDE SEQUENCE [LARGE SCALE GENOMIC DNA]</scope>
    <source>
        <strain evidence="13">169a</strain>
    </source>
</reference>
<dbReference type="InterPro" id="IPR018484">
    <property type="entry name" value="FGGY_N"/>
</dbReference>
<evidence type="ECO:0000259" key="11">
    <source>
        <dbReference type="Pfam" id="PF00370"/>
    </source>
</evidence>
<dbReference type="InterPro" id="IPR005999">
    <property type="entry name" value="Glycerol_kin"/>
</dbReference>
<evidence type="ECO:0000256" key="4">
    <source>
        <dbReference type="ARBA" id="ARBA00022679"/>
    </source>
</evidence>
<keyword evidence="6 10" id="KW-0418">Kinase</keyword>
<dbReference type="AlphaFoldDB" id="A0AAQ3R9P7"/>
<evidence type="ECO:0000256" key="6">
    <source>
        <dbReference type="ARBA" id="ARBA00022777"/>
    </source>
</evidence>
<evidence type="ECO:0000256" key="3">
    <source>
        <dbReference type="ARBA" id="ARBA00012099"/>
    </source>
</evidence>
<dbReference type="PROSITE" id="PS00933">
    <property type="entry name" value="FGGY_KINASES_1"/>
    <property type="match status" value="1"/>
</dbReference>
<feature type="domain" description="Carbohydrate kinase FGGY C-terminal" evidence="12">
    <location>
        <begin position="355"/>
        <end position="545"/>
    </location>
</feature>
<dbReference type="FunFam" id="3.30.420.40:FF:000085">
    <property type="entry name" value="Glycerol kinase 2"/>
    <property type="match status" value="1"/>
</dbReference>
<evidence type="ECO:0000256" key="1">
    <source>
        <dbReference type="ARBA" id="ARBA00005190"/>
    </source>
</evidence>
<dbReference type="InterPro" id="IPR018485">
    <property type="entry name" value="FGGY_C"/>
</dbReference>
<keyword evidence="4 10" id="KW-0808">Transferase</keyword>
<dbReference type="EC" id="2.7.1.30" evidence="3"/>
<dbReference type="NCBIfam" id="TIGR01311">
    <property type="entry name" value="glycerol_kin"/>
    <property type="match status" value="1"/>
</dbReference>
<dbReference type="InterPro" id="IPR042018">
    <property type="entry name" value="GK1-3_metazoan-type"/>
</dbReference>
<evidence type="ECO:0000259" key="12">
    <source>
        <dbReference type="Pfam" id="PF02782"/>
    </source>
</evidence>
<dbReference type="GO" id="GO:0006641">
    <property type="term" value="P:triglyceride metabolic process"/>
    <property type="evidence" value="ECO:0007669"/>
    <property type="project" value="TreeGrafter"/>
</dbReference>
<dbReference type="GO" id="GO:0046167">
    <property type="term" value="P:glycerol-3-phosphate biosynthetic process"/>
    <property type="evidence" value="ECO:0007669"/>
    <property type="project" value="TreeGrafter"/>
</dbReference>
<dbReference type="GO" id="GO:0005524">
    <property type="term" value="F:ATP binding"/>
    <property type="evidence" value="ECO:0007669"/>
    <property type="project" value="UniProtKB-KW"/>
</dbReference>
<evidence type="ECO:0000256" key="2">
    <source>
        <dbReference type="ARBA" id="ARBA00009156"/>
    </source>
</evidence>
<evidence type="ECO:0000313" key="14">
    <source>
        <dbReference type="Proteomes" id="UP001303373"/>
    </source>
</evidence>
<dbReference type="GO" id="GO:0006071">
    <property type="term" value="P:glycerol metabolic process"/>
    <property type="evidence" value="ECO:0007669"/>
    <property type="project" value="UniProtKB-KW"/>
</dbReference>
<name>A0AAQ3R9P7_9PEZI</name>
<dbReference type="Pfam" id="PF02782">
    <property type="entry name" value="FGGY_C"/>
    <property type="match status" value="1"/>
</dbReference>
<dbReference type="EMBL" id="CP138583">
    <property type="protein sequence ID" value="WPH00360.1"/>
    <property type="molecule type" value="Genomic_DNA"/>
</dbReference>
<evidence type="ECO:0000256" key="10">
    <source>
        <dbReference type="RuleBase" id="RU003733"/>
    </source>
</evidence>
<evidence type="ECO:0000313" key="13">
    <source>
        <dbReference type="EMBL" id="WPH00360.1"/>
    </source>
</evidence>
<dbReference type="InterPro" id="IPR043129">
    <property type="entry name" value="ATPase_NBD"/>
</dbReference>
<evidence type="ECO:0000256" key="5">
    <source>
        <dbReference type="ARBA" id="ARBA00022741"/>
    </source>
</evidence>
<keyword evidence="5" id="KW-0547">Nucleotide-binding</keyword>